<name>A0A2K2CYG0_BRADI</name>
<reference evidence="3" key="3">
    <citation type="submission" date="2018-08" db="UniProtKB">
        <authorList>
            <consortium name="EnsemblPlants"/>
        </authorList>
    </citation>
    <scope>IDENTIFICATION</scope>
    <source>
        <strain evidence="3">cv. Bd21</strain>
    </source>
</reference>
<reference evidence="2" key="2">
    <citation type="submission" date="2017-06" db="EMBL/GenBank/DDBJ databases">
        <title>WGS assembly of Brachypodium distachyon.</title>
        <authorList>
            <consortium name="The International Brachypodium Initiative"/>
            <person name="Lucas S."/>
            <person name="Harmon-Smith M."/>
            <person name="Lail K."/>
            <person name="Tice H."/>
            <person name="Grimwood J."/>
            <person name="Bruce D."/>
            <person name="Barry K."/>
            <person name="Shu S."/>
            <person name="Lindquist E."/>
            <person name="Wang M."/>
            <person name="Pitluck S."/>
            <person name="Vogel J.P."/>
            <person name="Garvin D.F."/>
            <person name="Mockler T.C."/>
            <person name="Schmutz J."/>
            <person name="Rokhsar D."/>
            <person name="Bevan M.W."/>
        </authorList>
    </citation>
    <scope>NUCLEOTIDE SEQUENCE</scope>
    <source>
        <strain evidence="2">Bd21</strain>
    </source>
</reference>
<dbReference type="OrthoDB" id="613853at2759"/>
<sequence>MLPVSRTFLSSWRCFPNLTFNWKTIGFNLDEDTYETAKKFKEYMARIYHIFENHSGTGVKTLELNLRPWGNDFTASHLDIWLQTAVKSGILELVVNLPDDHSPKYNFRCLLLSCAASSIQTLSLASAFRPTLMIGCLRNLKSLYLRLEFEISDCNEITSSLKIPSYLQRLSILRVRRCERLEVIEIYAPKVTSFVFIGPPTKISIVDSSQLETVVMNGSTYSGMFRYAVTKLYSFASNLHTLVLFSYGEAINSTPGSAHKFLQLRHLKIYFDGRKFHSSFDFLSMVSFLEACPVLETFFLSAGSRFRGRQEPTLKDTDADSWHIKRIPGFRHDKLKKVSITGVQSTKSLIELACQILESCSSLRCLVLDTTSGYDDRSMCENLGWEDVMEALKGFKAIKRHLKGKVPSSVELTVLKPCDRCHMSTL</sequence>
<dbReference type="Pfam" id="PF23622">
    <property type="entry name" value="LRR_At1g61320_AtMIF1"/>
    <property type="match status" value="2"/>
</dbReference>
<protein>
    <recommendedName>
        <fullName evidence="1">At1g61320/AtMIF1 LRR domain-containing protein</fullName>
    </recommendedName>
</protein>
<dbReference type="STRING" id="15368.A0A2K2CYG0"/>
<dbReference type="InParanoid" id="A0A2K2CYG0"/>
<reference evidence="2 3" key="1">
    <citation type="journal article" date="2010" name="Nature">
        <title>Genome sequencing and analysis of the model grass Brachypodium distachyon.</title>
        <authorList>
            <consortium name="International Brachypodium Initiative"/>
        </authorList>
    </citation>
    <scope>NUCLEOTIDE SEQUENCE [LARGE SCALE GENOMIC DNA]</scope>
    <source>
        <strain evidence="2 3">Bd21</strain>
    </source>
</reference>
<accession>A0A2K2CYG0</accession>
<dbReference type="PANTHER" id="PTHR34145">
    <property type="entry name" value="OS02G0105600 PROTEIN"/>
    <property type="match status" value="1"/>
</dbReference>
<feature type="domain" description="At1g61320/AtMIF1 LRR" evidence="1">
    <location>
        <begin position="50"/>
        <end position="146"/>
    </location>
</feature>
<evidence type="ECO:0000259" key="1">
    <source>
        <dbReference type="Pfam" id="PF23622"/>
    </source>
</evidence>
<dbReference type="EnsemblPlants" id="PNT67067">
    <property type="protein sequence ID" value="PNT67067"/>
    <property type="gene ID" value="BRADI_3g20141v3"/>
</dbReference>
<dbReference type="InterPro" id="IPR055357">
    <property type="entry name" value="LRR_At1g61320_AtMIF1"/>
</dbReference>
<feature type="domain" description="At1g61320/AtMIF1 LRR" evidence="1">
    <location>
        <begin position="148"/>
        <end position="418"/>
    </location>
</feature>
<evidence type="ECO:0000313" key="4">
    <source>
        <dbReference type="Proteomes" id="UP000008810"/>
    </source>
</evidence>
<gene>
    <name evidence="2" type="ORF">BRADI_3g20141v3</name>
</gene>
<evidence type="ECO:0000313" key="3">
    <source>
        <dbReference type="EnsemblPlants" id="PNT67067"/>
    </source>
</evidence>
<dbReference type="AlphaFoldDB" id="A0A2K2CYG0"/>
<organism evidence="2">
    <name type="scientific">Brachypodium distachyon</name>
    <name type="common">Purple false brome</name>
    <name type="synonym">Trachynia distachya</name>
    <dbReference type="NCBI Taxonomy" id="15368"/>
    <lineage>
        <taxon>Eukaryota</taxon>
        <taxon>Viridiplantae</taxon>
        <taxon>Streptophyta</taxon>
        <taxon>Embryophyta</taxon>
        <taxon>Tracheophyta</taxon>
        <taxon>Spermatophyta</taxon>
        <taxon>Magnoliopsida</taxon>
        <taxon>Liliopsida</taxon>
        <taxon>Poales</taxon>
        <taxon>Poaceae</taxon>
        <taxon>BOP clade</taxon>
        <taxon>Pooideae</taxon>
        <taxon>Stipodae</taxon>
        <taxon>Brachypodieae</taxon>
        <taxon>Brachypodium</taxon>
    </lineage>
</organism>
<dbReference type="SUPFAM" id="SSF52047">
    <property type="entry name" value="RNI-like"/>
    <property type="match status" value="1"/>
</dbReference>
<keyword evidence="4" id="KW-1185">Reference proteome</keyword>
<proteinExistence type="predicted"/>
<dbReference type="EMBL" id="CM000882">
    <property type="protein sequence ID" value="PNT67067.1"/>
    <property type="molecule type" value="Genomic_DNA"/>
</dbReference>
<dbReference type="Gramene" id="PNT67067">
    <property type="protein sequence ID" value="PNT67067"/>
    <property type="gene ID" value="BRADI_3g20141v3"/>
</dbReference>
<dbReference type="InterPro" id="IPR053772">
    <property type="entry name" value="At1g61320/At1g61330-like"/>
</dbReference>
<dbReference type="PANTHER" id="PTHR34145:SF64">
    <property type="entry name" value="F-BOX DOMAIN CONTAINING PROTEIN, EXPRESSED"/>
    <property type="match status" value="1"/>
</dbReference>
<evidence type="ECO:0000313" key="2">
    <source>
        <dbReference type="EMBL" id="PNT67067.1"/>
    </source>
</evidence>
<dbReference type="Proteomes" id="UP000008810">
    <property type="component" value="Chromosome 3"/>
</dbReference>